<dbReference type="OrthoDB" id="359414at2"/>
<organism evidence="2 3">
    <name type="scientific">Magnetospirillum moscoviense</name>
    <dbReference type="NCBI Taxonomy" id="1437059"/>
    <lineage>
        <taxon>Bacteria</taxon>
        <taxon>Pseudomonadati</taxon>
        <taxon>Pseudomonadota</taxon>
        <taxon>Alphaproteobacteria</taxon>
        <taxon>Rhodospirillales</taxon>
        <taxon>Rhodospirillaceae</taxon>
        <taxon>Magnetospirillum</taxon>
    </lineage>
</organism>
<comment type="caution">
    <text evidence="2">The sequence shown here is derived from an EMBL/GenBank/DDBJ whole genome shotgun (WGS) entry which is preliminary data.</text>
</comment>
<name>A0A178MXP1_9PROT</name>
<dbReference type="CDD" id="cd04301">
    <property type="entry name" value="NAT_SF"/>
    <property type="match status" value="1"/>
</dbReference>
<reference evidence="2 3" key="1">
    <citation type="submission" date="2016-04" db="EMBL/GenBank/DDBJ databases">
        <title>Draft genome sequence of freshwater magnetotactic bacteria Magnetospirillum marisnigri SP-1 and Magnetospirillum moscoviense BB-1.</title>
        <authorList>
            <person name="Koziaeva V."/>
            <person name="Dziuba M.V."/>
            <person name="Ivanov T.M."/>
            <person name="Kuznetsov B."/>
            <person name="Grouzdev D.S."/>
        </authorList>
    </citation>
    <scope>NUCLEOTIDE SEQUENCE [LARGE SCALE GENOMIC DNA]</scope>
    <source>
        <strain evidence="2 3">BB-1</strain>
    </source>
</reference>
<keyword evidence="3" id="KW-1185">Reference proteome</keyword>
<dbReference type="Pfam" id="PF00583">
    <property type="entry name" value="Acetyltransf_1"/>
    <property type="match status" value="1"/>
</dbReference>
<proteinExistence type="predicted"/>
<feature type="domain" description="N-acetyltransferase" evidence="1">
    <location>
        <begin position="11"/>
        <end position="163"/>
    </location>
</feature>
<evidence type="ECO:0000313" key="2">
    <source>
        <dbReference type="EMBL" id="OAN56867.1"/>
    </source>
</evidence>
<dbReference type="GO" id="GO:0016747">
    <property type="term" value="F:acyltransferase activity, transferring groups other than amino-acyl groups"/>
    <property type="evidence" value="ECO:0007669"/>
    <property type="project" value="InterPro"/>
</dbReference>
<dbReference type="AlphaFoldDB" id="A0A178MXP1"/>
<dbReference type="InterPro" id="IPR000182">
    <property type="entry name" value="GNAT_dom"/>
</dbReference>
<evidence type="ECO:0000259" key="1">
    <source>
        <dbReference type="PROSITE" id="PS51186"/>
    </source>
</evidence>
<sequence>MSPNASPAAEPVWRPMVAADLARVQVIADIVHVDHPERAEVFANRLALFPAGCLMAADGGGYCLAHPGKLGRAPALDTVLDRLPDGPDCLYLHDLALLPQARGLGLGRAAVAELARVARAAGLPRIALTAVGQSPAFWAGLGFIETGKGGASYGTALAMVLEL</sequence>
<dbReference type="InterPro" id="IPR016181">
    <property type="entry name" value="Acyl_CoA_acyltransferase"/>
</dbReference>
<gene>
    <name evidence="2" type="ORF">A6A05_07810</name>
</gene>
<dbReference type="STRING" id="1437059.A6A05_07810"/>
<dbReference type="PROSITE" id="PS51186">
    <property type="entry name" value="GNAT"/>
    <property type="match status" value="1"/>
</dbReference>
<protein>
    <recommendedName>
        <fullName evidence="1">N-acetyltransferase domain-containing protein</fullName>
    </recommendedName>
</protein>
<evidence type="ECO:0000313" key="3">
    <source>
        <dbReference type="Proteomes" id="UP000078543"/>
    </source>
</evidence>
<dbReference type="Gene3D" id="3.40.630.30">
    <property type="match status" value="1"/>
</dbReference>
<dbReference type="SUPFAM" id="SSF55729">
    <property type="entry name" value="Acyl-CoA N-acyltransferases (Nat)"/>
    <property type="match status" value="1"/>
</dbReference>
<dbReference type="EMBL" id="LWQU01000085">
    <property type="protein sequence ID" value="OAN56867.1"/>
    <property type="molecule type" value="Genomic_DNA"/>
</dbReference>
<accession>A0A178MXP1</accession>
<dbReference type="Proteomes" id="UP000078543">
    <property type="component" value="Unassembled WGS sequence"/>
</dbReference>